<evidence type="ECO:0000256" key="3">
    <source>
        <dbReference type="SAM" id="Phobius"/>
    </source>
</evidence>
<keyword evidence="2" id="KW-0175">Coiled coil</keyword>
<dbReference type="STRING" id="266749.SAMN05421876_101495"/>
<feature type="domain" description="CusB-like beta-barrel" evidence="4">
    <location>
        <begin position="204"/>
        <end position="277"/>
    </location>
</feature>
<gene>
    <name evidence="6" type="ORF">OA86_00220</name>
</gene>
<dbReference type="Gene3D" id="1.10.287.470">
    <property type="entry name" value="Helix hairpin bin"/>
    <property type="match status" value="1"/>
</dbReference>
<dbReference type="NCBIfam" id="TIGR01730">
    <property type="entry name" value="RND_mfp"/>
    <property type="match status" value="1"/>
</dbReference>
<dbReference type="InterPro" id="IPR058627">
    <property type="entry name" value="MdtA-like_C"/>
</dbReference>
<feature type="transmembrane region" description="Helical" evidence="3">
    <location>
        <begin position="6"/>
        <end position="23"/>
    </location>
</feature>
<feature type="coiled-coil region" evidence="2">
    <location>
        <begin position="142"/>
        <end position="169"/>
    </location>
</feature>
<dbReference type="OrthoDB" id="9784685at2"/>
<dbReference type="Gene3D" id="2.40.30.170">
    <property type="match status" value="1"/>
</dbReference>
<organism evidence="6 7">
    <name type="scientific">Kaistella jeonii</name>
    <dbReference type="NCBI Taxonomy" id="266749"/>
    <lineage>
        <taxon>Bacteria</taxon>
        <taxon>Pseudomonadati</taxon>
        <taxon>Bacteroidota</taxon>
        <taxon>Flavobacteriia</taxon>
        <taxon>Flavobacteriales</taxon>
        <taxon>Weeksellaceae</taxon>
        <taxon>Chryseobacterium group</taxon>
        <taxon>Kaistella</taxon>
    </lineage>
</organism>
<dbReference type="EMBL" id="JSYL01000001">
    <property type="protein sequence ID" value="KIA90370.1"/>
    <property type="molecule type" value="Genomic_DNA"/>
</dbReference>
<dbReference type="InterPro" id="IPR006143">
    <property type="entry name" value="RND_pump_MFP"/>
</dbReference>
<dbReference type="Proteomes" id="UP000031473">
    <property type="component" value="Unassembled WGS sequence"/>
</dbReference>
<keyword evidence="3" id="KW-0472">Membrane</keyword>
<dbReference type="Gene3D" id="2.40.50.100">
    <property type="match status" value="1"/>
</dbReference>
<dbReference type="Gene3D" id="2.40.420.20">
    <property type="match status" value="1"/>
</dbReference>
<dbReference type="Pfam" id="PF25954">
    <property type="entry name" value="Beta-barrel_RND_2"/>
    <property type="match status" value="1"/>
</dbReference>
<reference evidence="6 7" key="1">
    <citation type="submission" date="2014-10" db="EMBL/GenBank/DDBJ databases">
        <title>Kaistella jeonii genome.</title>
        <authorList>
            <person name="Clayton J.T."/>
            <person name="Newman J.D."/>
        </authorList>
    </citation>
    <scope>NUCLEOTIDE SEQUENCE [LARGE SCALE GENOMIC DNA]</scope>
    <source>
        <strain evidence="6 7">DSM 17048</strain>
    </source>
</reference>
<evidence type="ECO:0000313" key="6">
    <source>
        <dbReference type="EMBL" id="KIA90370.1"/>
    </source>
</evidence>
<evidence type="ECO:0000259" key="4">
    <source>
        <dbReference type="Pfam" id="PF25954"/>
    </source>
</evidence>
<keyword evidence="7" id="KW-1185">Reference proteome</keyword>
<keyword evidence="3" id="KW-0812">Transmembrane</keyword>
<dbReference type="AlphaFoldDB" id="A0A0C1D916"/>
<dbReference type="Pfam" id="PF25967">
    <property type="entry name" value="RND-MFP_C"/>
    <property type="match status" value="1"/>
</dbReference>
<dbReference type="GO" id="GO:0015562">
    <property type="term" value="F:efflux transmembrane transporter activity"/>
    <property type="evidence" value="ECO:0007669"/>
    <property type="project" value="TreeGrafter"/>
</dbReference>
<dbReference type="RefSeq" id="WP_039347097.1">
    <property type="nucleotide sequence ID" value="NZ_FOLA01000001.1"/>
</dbReference>
<proteinExistence type="inferred from homology"/>
<evidence type="ECO:0000259" key="5">
    <source>
        <dbReference type="Pfam" id="PF25967"/>
    </source>
</evidence>
<sequence>MKAKPIIYSVLAVILIAAGIYTLSNNKKKNQAETAIVSQKNEFISVNVTQAKYEHITNDYSSNGTFAPYQELSFPSEISGRIVRVLVDEGSYVRVGQTVATIKKDQLEVDNSNANATYQNAVVDNQRYENAFKTGGVTKQQVDNSRLQVKNARAQLQQANLRIGDTNVRASINGIINKRLIEPGSVVSPGTVMFEIVNVSRLKLKVNVNESQVASMKVGDEINVKASVYPDTPFKGKISFIAPLADASLNFPVEIEISNSNENKLRAGMYGTAVFNAKDSGTAHAMLVLPKEAFVGGVSSNEVFVVNKDNTVKLTKVVVGRIFGSQIEILGGLKDGQTVVTTGQINLIDGAKIKIVK</sequence>
<dbReference type="SUPFAM" id="SSF111369">
    <property type="entry name" value="HlyD-like secretion proteins"/>
    <property type="match status" value="1"/>
</dbReference>
<comment type="similarity">
    <text evidence="1">Belongs to the membrane fusion protein (MFP) (TC 8.A.1) family.</text>
</comment>
<comment type="caution">
    <text evidence="6">The sequence shown here is derived from an EMBL/GenBank/DDBJ whole genome shotgun (WGS) entry which is preliminary data.</text>
</comment>
<name>A0A0C1D916_9FLAO</name>
<evidence type="ECO:0000256" key="2">
    <source>
        <dbReference type="SAM" id="Coils"/>
    </source>
</evidence>
<protein>
    <submittedName>
        <fullName evidence="6">RND transporter</fullName>
    </submittedName>
</protein>
<dbReference type="GO" id="GO:1990281">
    <property type="term" value="C:efflux pump complex"/>
    <property type="evidence" value="ECO:0007669"/>
    <property type="project" value="TreeGrafter"/>
</dbReference>
<keyword evidence="3" id="KW-1133">Transmembrane helix</keyword>
<evidence type="ECO:0000313" key="7">
    <source>
        <dbReference type="Proteomes" id="UP000031473"/>
    </source>
</evidence>
<accession>A0A0C1D916</accession>
<dbReference type="InterPro" id="IPR058792">
    <property type="entry name" value="Beta-barrel_RND_2"/>
</dbReference>
<evidence type="ECO:0000256" key="1">
    <source>
        <dbReference type="ARBA" id="ARBA00009477"/>
    </source>
</evidence>
<feature type="domain" description="Multidrug resistance protein MdtA-like C-terminal permuted SH3" evidence="5">
    <location>
        <begin position="287"/>
        <end position="343"/>
    </location>
</feature>
<dbReference type="PANTHER" id="PTHR30469">
    <property type="entry name" value="MULTIDRUG RESISTANCE PROTEIN MDTA"/>
    <property type="match status" value="1"/>
</dbReference>